<organism evidence="1 2">
    <name type="scientific">Aquimarina hainanensis</name>
    <dbReference type="NCBI Taxonomy" id="1578017"/>
    <lineage>
        <taxon>Bacteria</taxon>
        <taxon>Pseudomonadati</taxon>
        <taxon>Bacteroidota</taxon>
        <taxon>Flavobacteriia</taxon>
        <taxon>Flavobacteriales</taxon>
        <taxon>Flavobacteriaceae</taxon>
        <taxon>Aquimarina</taxon>
    </lineage>
</organism>
<dbReference type="PROSITE" id="PS51257">
    <property type="entry name" value="PROKAR_LIPOPROTEIN"/>
    <property type="match status" value="1"/>
</dbReference>
<accession>A0ABW5N0T1</accession>
<reference evidence="2" key="1">
    <citation type="journal article" date="2019" name="Int. J. Syst. Evol. Microbiol.">
        <title>The Global Catalogue of Microorganisms (GCM) 10K type strain sequencing project: providing services to taxonomists for standard genome sequencing and annotation.</title>
        <authorList>
            <consortium name="The Broad Institute Genomics Platform"/>
            <consortium name="The Broad Institute Genome Sequencing Center for Infectious Disease"/>
            <person name="Wu L."/>
            <person name="Ma J."/>
        </authorList>
    </citation>
    <scope>NUCLEOTIDE SEQUENCE [LARGE SCALE GENOMIC DNA]</scope>
    <source>
        <strain evidence="2">KCTC 42423</strain>
    </source>
</reference>
<comment type="caution">
    <text evidence="1">The sequence shown here is derived from an EMBL/GenBank/DDBJ whole genome shotgun (WGS) entry which is preliminary data.</text>
</comment>
<proteinExistence type="predicted"/>
<evidence type="ECO:0000313" key="1">
    <source>
        <dbReference type="EMBL" id="MFD2589207.1"/>
    </source>
</evidence>
<dbReference type="EMBL" id="JBHULX010000001">
    <property type="protein sequence ID" value="MFD2589207.1"/>
    <property type="molecule type" value="Genomic_DNA"/>
</dbReference>
<keyword evidence="2" id="KW-1185">Reference proteome</keyword>
<dbReference type="RefSeq" id="WP_176028167.1">
    <property type="nucleotide sequence ID" value="NZ_JBHSJV010000001.1"/>
</dbReference>
<evidence type="ECO:0008006" key="3">
    <source>
        <dbReference type="Google" id="ProtNLM"/>
    </source>
</evidence>
<sequence length="94" mass="10076">MKKTLIIIGCLALGFSSCGEDDVKTNPCEAIDSGLRLPVEEALNAYTDATPKTETLCKLVQDAIQAYRDTECGADDAYETELGDVLKECATIGQ</sequence>
<name>A0ABW5N0T1_9FLAO</name>
<dbReference type="Proteomes" id="UP001597459">
    <property type="component" value="Unassembled WGS sequence"/>
</dbReference>
<gene>
    <name evidence="1" type="ORF">ACFSTE_00085</name>
</gene>
<protein>
    <recommendedName>
        <fullName evidence="3">Lipoprotein</fullName>
    </recommendedName>
</protein>
<evidence type="ECO:0000313" key="2">
    <source>
        <dbReference type="Proteomes" id="UP001597459"/>
    </source>
</evidence>